<evidence type="ECO:0000313" key="5">
    <source>
        <dbReference type="Proteomes" id="UP000435837"/>
    </source>
</evidence>
<protein>
    <submittedName>
        <fullName evidence="4">Uncharacterized protein</fullName>
    </submittedName>
</protein>
<sequence>MKWRKRKPAPQDGQEPGIQVADTGPAQATGGATAVTGYRGAPRTTGSSPAAGHTSVSRTGTANAAPGSAAVSGYVAGNVTVEYRAAPRTPASWPHQVGVIPRETAAFQERDEAEGLRAALPDGGTAVLCQVLRGIGGVGKTQLAAHYARQAWNAGELDVLVWVGASSRSAIIAAYAQAAEELLAVEPGHPERCAQAFLKWLEPRPPGSEPACRWLVVLDDVADPADVTALWPVENPHGRTVVTTRRRDVAVPGQRIDLGVFTPDEAAAYVSTFLAEHGRHDDPGEIHALAQDLGYLPLALSQAAAYIVDAGIPIDCPACTHRQCPSYRRRLAGRTTTLASMLPEPGTLPDDQATTVAATWSLSVERADALRPVGLARPALHLAAMLDPDGIPQDVLTSRPARDHLTLHRTRDIPAHDHSGDVTEQDARDALRVLHRLNLITHDPDAPCQAVRTHQLIQRATRDTLTPDQRHQTARAAADALMTVWPDIERDTALAQTLRANTATLAAHAEEALHQPAPPPRRWPRRPRRSRRLRSDVHVVLYRTGRSIGEAGQVTAAIAHFHRLTETTTRHLGPHHPDTLAARHNLARWRGEAGDPTGAAAAFEELLADRIRVWGADHPETLTTRHNLAHWRGEAGDATGAATAYEELLADQVRVLGPDHSETLTTRHNLAQWRGEAGDAAAAATACEVLLAEEMHLRGAAHPQTLTTRHNLAHWRGEAGDVDDAAAAFEELLTDQVRVLGPDHPQTLTTRHNLARWRGKAGDAAGAAAAYKELLADRLRVLGPDHPDTLNTRNSLAHWRGEEGDAAGAAAAFDTLLADQVRVLGPDHPDTLTTRNNLACWRGEAGDAAAAATAYEELLADQVRVLGPDHPDTLTTRSYLAYWRGKAGDAAGAAAAYEEVLANQTQAQGVDQPETLATRHNLAHWRGKAGDATGAAAAFDTLLADRIRVQGVDHPDTLAARHNLAHFRGEAGDAAGAAAAFKELLADQIRVQGHDHPHTLAARNSLARWQGKAGDGR</sequence>
<name>A0A640S980_9ACTN</name>
<comment type="caution">
    <text evidence="4">The sequence shown here is derived from an EMBL/GenBank/DDBJ whole genome shotgun (WGS) entry which is preliminary data.</text>
</comment>
<feature type="region of interest" description="Disordered" evidence="1">
    <location>
        <begin position="510"/>
        <end position="530"/>
    </location>
</feature>
<evidence type="ECO:0000259" key="2">
    <source>
        <dbReference type="Pfam" id="PF00931"/>
    </source>
</evidence>
<evidence type="ECO:0000259" key="3">
    <source>
        <dbReference type="Pfam" id="PF25000"/>
    </source>
</evidence>
<feature type="compositionally biased region" description="Polar residues" evidence="1">
    <location>
        <begin position="44"/>
        <end position="62"/>
    </location>
</feature>
<feature type="compositionally biased region" description="Low complexity" evidence="1">
    <location>
        <begin position="21"/>
        <end position="41"/>
    </location>
</feature>
<feature type="domain" description="DUF7779" evidence="3">
    <location>
        <begin position="380"/>
        <end position="469"/>
    </location>
</feature>
<dbReference type="InterPro" id="IPR027417">
    <property type="entry name" value="P-loop_NTPase"/>
</dbReference>
<feature type="domain" description="NB-ARC" evidence="2">
    <location>
        <begin position="132"/>
        <end position="251"/>
    </location>
</feature>
<dbReference type="PANTHER" id="PTHR46082:SF6">
    <property type="entry name" value="AAA+ ATPASE DOMAIN-CONTAINING PROTEIN-RELATED"/>
    <property type="match status" value="1"/>
</dbReference>
<dbReference type="AlphaFoldDB" id="A0A640S980"/>
<organism evidence="4 5">
    <name type="scientific">Streptomyces caniferus</name>
    <dbReference type="NCBI Taxonomy" id="285557"/>
    <lineage>
        <taxon>Bacteria</taxon>
        <taxon>Bacillati</taxon>
        <taxon>Actinomycetota</taxon>
        <taxon>Actinomycetes</taxon>
        <taxon>Kitasatosporales</taxon>
        <taxon>Streptomycetaceae</taxon>
        <taxon>Streptomyces</taxon>
    </lineage>
</organism>
<dbReference type="Gene3D" id="3.40.50.300">
    <property type="entry name" value="P-loop containing nucleotide triphosphate hydrolases"/>
    <property type="match status" value="1"/>
</dbReference>
<dbReference type="Proteomes" id="UP000435837">
    <property type="component" value="Unassembled WGS sequence"/>
</dbReference>
<gene>
    <name evidence="4" type="ORF">Scani_38760</name>
</gene>
<dbReference type="InterPro" id="IPR002182">
    <property type="entry name" value="NB-ARC"/>
</dbReference>
<dbReference type="Pfam" id="PF00931">
    <property type="entry name" value="NB-ARC"/>
    <property type="match status" value="1"/>
</dbReference>
<dbReference type="InterPro" id="IPR053137">
    <property type="entry name" value="NLR-like"/>
</dbReference>
<dbReference type="Pfam" id="PF13424">
    <property type="entry name" value="TPR_12"/>
    <property type="match status" value="4"/>
</dbReference>
<dbReference type="PANTHER" id="PTHR46082">
    <property type="entry name" value="ATP/GTP-BINDING PROTEIN-RELATED"/>
    <property type="match status" value="1"/>
</dbReference>
<evidence type="ECO:0000256" key="1">
    <source>
        <dbReference type="SAM" id="MobiDB-lite"/>
    </source>
</evidence>
<dbReference type="GO" id="GO:0043531">
    <property type="term" value="F:ADP binding"/>
    <property type="evidence" value="ECO:0007669"/>
    <property type="project" value="InterPro"/>
</dbReference>
<dbReference type="Pfam" id="PF25000">
    <property type="entry name" value="DUF7779"/>
    <property type="match status" value="1"/>
</dbReference>
<proteinExistence type="predicted"/>
<dbReference type="InterPro" id="IPR056681">
    <property type="entry name" value="DUF7779"/>
</dbReference>
<dbReference type="SUPFAM" id="SSF52540">
    <property type="entry name" value="P-loop containing nucleoside triphosphate hydrolases"/>
    <property type="match status" value="1"/>
</dbReference>
<dbReference type="EMBL" id="BLIN01000005">
    <property type="protein sequence ID" value="GFE07608.1"/>
    <property type="molecule type" value="Genomic_DNA"/>
</dbReference>
<reference evidence="4 5" key="1">
    <citation type="submission" date="2019-12" db="EMBL/GenBank/DDBJ databases">
        <title>Whole genome shotgun sequence of Streptomyces caniferus NBRC 15389.</title>
        <authorList>
            <person name="Ichikawa N."/>
            <person name="Kimura A."/>
            <person name="Kitahashi Y."/>
            <person name="Komaki H."/>
            <person name="Tamura T."/>
        </authorList>
    </citation>
    <scope>NUCLEOTIDE SEQUENCE [LARGE SCALE GENOMIC DNA]</scope>
    <source>
        <strain evidence="4 5">NBRC 15389</strain>
    </source>
</reference>
<evidence type="ECO:0000313" key="4">
    <source>
        <dbReference type="EMBL" id="GFE07608.1"/>
    </source>
</evidence>
<dbReference type="Pfam" id="PF13374">
    <property type="entry name" value="TPR_10"/>
    <property type="match status" value="2"/>
</dbReference>
<dbReference type="InterPro" id="IPR011990">
    <property type="entry name" value="TPR-like_helical_dom_sf"/>
</dbReference>
<dbReference type="Gene3D" id="1.25.40.10">
    <property type="entry name" value="Tetratricopeptide repeat domain"/>
    <property type="match status" value="3"/>
</dbReference>
<dbReference type="SUPFAM" id="SSF48452">
    <property type="entry name" value="TPR-like"/>
    <property type="match status" value="4"/>
</dbReference>
<feature type="region of interest" description="Disordered" evidence="1">
    <location>
        <begin position="1"/>
        <end position="68"/>
    </location>
</feature>
<accession>A0A640S980</accession>